<proteinExistence type="predicted"/>
<name>A0A2G2Y6M5_CAPAN</name>
<gene>
    <name evidence="5" type="ORF">T459_29803</name>
</gene>
<comment type="caution">
    <text evidence="5">The sequence shown here is derived from an EMBL/GenBank/DDBJ whole genome shotgun (WGS) entry which is preliminary data.</text>
</comment>
<dbReference type="EMBL" id="AYRZ02000012">
    <property type="protein sequence ID" value="PHT65378.1"/>
    <property type="molecule type" value="Genomic_DNA"/>
</dbReference>
<accession>A0A2G2Y6M5</accession>
<keyword evidence="6" id="KW-1185">Reference proteome</keyword>
<dbReference type="PANTHER" id="PTHR23336:SF72">
    <property type="entry name" value="PROTEIN MICRORCHIDIA 5"/>
    <property type="match status" value="1"/>
</dbReference>
<dbReference type="Proteomes" id="UP000222542">
    <property type="component" value="Unassembled WGS sequence"/>
</dbReference>
<dbReference type="GO" id="GO:0016887">
    <property type="term" value="F:ATP hydrolysis activity"/>
    <property type="evidence" value="ECO:0007669"/>
    <property type="project" value="InterPro"/>
</dbReference>
<dbReference type="GO" id="GO:0006281">
    <property type="term" value="P:DNA repair"/>
    <property type="evidence" value="ECO:0007669"/>
    <property type="project" value="UniProtKB-KW"/>
</dbReference>
<dbReference type="AlphaFoldDB" id="A0A2G2Y6M5"/>
<organism evidence="5 6">
    <name type="scientific">Capsicum annuum</name>
    <name type="common">Capsicum pepper</name>
    <dbReference type="NCBI Taxonomy" id="4072"/>
    <lineage>
        <taxon>Eukaryota</taxon>
        <taxon>Viridiplantae</taxon>
        <taxon>Streptophyta</taxon>
        <taxon>Embryophyta</taxon>
        <taxon>Tracheophyta</taxon>
        <taxon>Spermatophyta</taxon>
        <taxon>Magnoliopsida</taxon>
        <taxon>eudicotyledons</taxon>
        <taxon>Gunneridae</taxon>
        <taxon>Pentapetalae</taxon>
        <taxon>asterids</taxon>
        <taxon>lamiids</taxon>
        <taxon>Solanales</taxon>
        <taxon>Solanaceae</taxon>
        <taxon>Solanoideae</taxon>
        <taxon>Capsiceae</taxon>
        <taxon>Capsicum</taxon>
    </lineage>
</organism>
<evidence type="ECO:0000313" key="5">
    <source>
        <dbReference type="EMBL" id="PHT65378.1"/>
    </source>
</evidence>
<evidence type="ECO:0000256" key="2">
    <source>
        <dbReference type="ARBA" id="ARBA00023204"/>
    </source>
</evidence>
<keyword evidence="2" id="KW-0234">DNA repair</keyword>
<dbReference type="Pfam" id="PF17942">
    <property type="entry name" value="Morc6_S5"/>
    <property type="match status" value="1"/>
</dbReference>
<evidence type="ECO:0000256" key="3">
    <source>
        <dbReference type="SAM" id="MobiDB-lite"/>
    </source>
</evidence>
<protein>
    <recommendedName>
        <fullName evidence="4">Morc S5 domain-containing protein</fullName>
    </recommendedName>
</protein>
<feature type="domain" description="Morc S5" evidence="4">
    <location>
        <begin position="135"/>
        <end position="202"/>
    </location>
</feature>
<evidence type="ECO:0000256" key="1">
    <source>
        <dbReference type="ARBA" id="ARBA00022763"/>
    </source>
</evidence>
<keyword evidence="1" id="KW-0227">DNA damage</keyword>
<dbReference type="InterPro" id="IPR045261">
    <property type="entry name" value="MORC_ATPase"/>
</dbReference>
<dbReference type="GO" id="GO:0005634">
    <property type="term" value="C:nucleus"/>
    <property type="evidence" value="ECO:0000318"/>
    <property type="project" value="GO_Central"/>
</dbReference>
<reference evidence="5 6" key="2">
    <citation type="journal article" date="2017" name="Genome Biol.">
        <title>New reference genome sequences of hot pepper reveal the massive evolution of plant disease-resistance genes by retroduplication.</title>
        <authorList>
            <person name="Kim S."/>
            <person name="Park J."/>
            <person name="Yeom S.I."/>
            <person name="Kim Y.M."/>
            <person name="Seo E."/>
            <person name="Kim K.T."/>
            <person name="Kim M.S."/>
            <person name="Lee J.M."/>
            <person name="Cheong K."/>
            <person name="Shin H.S."/>
            <person name="Kim S.B."/>
            <person name="Han K."/>
            <person name="Lee J."/>
            <person name="Park M."/>
            <person name="Lee H.A."/>
            <person name="Lee H.Y."/>
            <person name="Lee Y."/>
            <person name="Oh S."/>
            <person name="Lee J.H."/>
            <person name="Choi E."/>
            <person name="Choi E."/>
            <person name="Lee S.E."/>
            <person name="Jeon J."/>
            <person name="Kim H."/>
            <person name="Choi G."/>
            <person name="Song H."/>
            <person name="Lee J."/>
            <person name="Lee S.C."/>
            <person name="Kwon J.K."/>
            <person name="Lee H.Y."/>
            <person name="Koo N."/>
            <person name="Hong Y."/>
            <person name="Kim R.W."/>
            <person name="Kang W.H."/>
            <person name="Huh J.H."/>
            <person name="Kang B.C."/>
            <person name="Yang T.J."/>
            <person name="Lee Y.H."/>
            <person name="Bennetzen J.L."/>
            <person name="Choi D."/>
        </authorList>
    </citation>
    <scope>NUCLEOTIDE SEQUENCE [LARGE SCALE GENOMIC DNA]</scope>
    <source>
        <strain evidence="6">cv. CM334</strain>
    </source>
</reference>
<evidence type="ECO:0000259" key="4">
    <source>
        <dbReference type="Pfam" id="PF17942"/>
    </source>
</evidence>
<dbReference type="PANTHER" id="PTHR23336">
    <property type="entry name" value="ZINC FINGER CW-TYPE COILED-COIL DOMAIN PROTEIN 3"/>
    <property type="match status" value="1"/>
</dbReference>
<sequence>MLNVLSHVIAYTHGHDGKSFVDERSRIERFEEILREKTLSEFDIDQFEAYYQAAGGEKKRRVFGIGSEAKGYCEQTLCVSCGKTSSSASHELCLAFAIFDIVDDVGCFKNSWLMFGTMDVLDIIMCLNVAMFGIVDGFNVSHKNRLIKPFWRVWNTAGSDGCDVIGVLEANFVEPAHDKQGFERTIVLARLEAYLQVIQKYWSSNYHFIGHAKRRNVMNTIVSPDQKEPNAYSAPTIKSCSPFSSNVGNTACHDDRSKLKSTPVKREMGPVHSSIKDSSVQKASHVCVGTRKVPQPVQVSIQARHQTMSGDQTQLVCTLNRQPDEIPGNSMLLRLKKKKKICSPFSSNVGYTTCHDDTSKSKYTVGKHENTVSVHSSVQATNQTMPGDHTQQASTSKYGI</sequence>
<dbReference type="Gramene" id="PHT65378">
    <property type="protein sequence ID" value="PHT65378"/>
    <property type="gene ID" value="T459_29803"/>
</dbReference>
<dbReference type="InterPro" id="IPR041006">
    <property type="entry name" value="Morc_S5"/>
</dbReference>
<reference evidence="5 6" key="1">
    <citation type="journal article" date="2014" name="Nat. Genet.">
        <title>Genome sequence of the hot pepper provides insights into the evolution of pungency in Capsicum species.</title>
        <authorList>
            <person name="Kim S."/>
            <person name="Park M."/>
            <person name="Yeom S.I."/>
            <person name="Kim Y.M."/>
            <person name="Lee J.M."/>
            <person name="Lee H.A."/>
            <person name="Seo E."/>
            <person name="Choi J."/>
            <person name="Cheong K."/>
            <person name="Kim K.T."/>
            <person name="Jung K."/>
            <person name="Lee G.W."/>
            <person name="Oh S.K."/>
            <person name="Bae C."/>
            <person name="Kim S.B."/>
            <person name="Lee H.Y."/>
            <person name="Kim S.Y."/>
            <person name="Kim M.S."/>
            <person name="Kang B.C."/>
            <person name="Jo Y.D."/>
            <person name="Yang H.B."/>
            <person name="Jeong H.J."/>
            <person name="Kang W.H."/>
            <person name="Kwon J.K."/>
            <person name="Shin C."/>
            <person name="Lim J.Y."/>
            <person name="Park J.H."/>
            <person name="Huh J.H."/>
            <person name="Kim J.S."/>
            <person name="Kim B.D."/>
            <person name="Cohen O."/>
            <person name="Paran I."/>
            <person name="Suh M.C."/>
            <person name="Lee S.B."/>
            <person name="Kim Y.K."/>
            <person name="Shin Y."/>
            <person name="Noh S.J."/>
            <person name="Park J."/>
            <person name="Seo Y.S."/>
            <person name="Kwon S.Y."/>
            <person name="Kim H.A."/>
            <person name="Park J.M."/>
            <person name="Kim H.J."/>
            <person name="Choi S.B."/>
            <person name="Bosland P.W."/>
            <person name="Reeves G."/>
            <person name="Jo S.H."/>
            <person name="Lee B.W."/>
            <person name="Cho H.T."/>
            <person name="Choi H.S."/>
            <person name="Lee M.S."/>
            <person name="Yu Y."/>
            <person name="Do Choi Y."/>
            <person name="Park B.S."/>
            <person name="van Deynze A."/>
            <person name="Ashrafi H."/>
            <person name="Hill T."/>
            <person name="Kim W.T."/>
            <person name="Pai H.S."/>
            <person name="Ahn H.K."/>
            <person name="Yeam I."/>
            <person name="Giovannoni J.J."/>
            <person name="Rose J.K."/>
            <person name="Sorensen I."/>
            <person name="Lee S.J."/>
            <person name="Kim R.W."/>
            <person name="Choi I.Y."/>
            <person name="Choi B.S."/>
            <person name="Lim J.S."/>
            <person name="Lee Y.H."/>
            <person name="Choi D."/>
        </authorList>
    </citation>
    <scope>NUCLEOTIDE SEQUENCE [LARGE SCALE GENOMIC DNA]</scope>
    <source>
        <strain evidence="6">cv. CM334</strain>
    </source>
</reference>
<feature type="region of interest" description="Disordered" evidence="3">
    <location>
        <begin position="378"/>
        <end position="400"/>
    </location>
</feature>
<evidence type="ECO:0000313" key="6">
    <source>
        <dbReference type="Proteomes" id="UP000222542"/>
    </source>
</evidence>